<gene>
    <name evidence="11" type="ORF">M407DRAFT_14282</name>
</gene>
<dbReference type="EMBL" id="KN822969">
    <property type="protein sequence ID" value="KIO30741.1"/>
    <property type="molecule type" value="Genomic_DNA"/>
</dbReference>
<reference evidence="12" key="2">
    <citation type="submission" date="2015-01" db="EMBL/GenBank/DDBJ databases">
        <title>Evolutionary Origins and Diversification of the Mycorrhizal Mutualists.</title>
        <authorList>
            <consortium name="DOE Joint Genome Institute"/>
            <consortium name="Mycorrhizal Genomics Consortium"/>
            <person name="Kohler A."/>
            <person name="Kuo A."/>
            <person name="Nagy L.G."/>
            <person name="Floudas D."/>
            <person name="Copeland A."/>
            <person name="Barry K.W."/>
            <person name="Cichocki N."/>
            <person name="Veneault-Fourrey C."/>
            <person name="LaButti K."/>
            <person name="Lindquist E.A."/>
            <person name="Lipzen A."/>
            <person name="Lundell T."/>
            <person name="Morin E."/>
            <person name="Murat C."/>
            <person name="Riley R."/>
            <person name="Ohm R."/>
            <person name="Sun H."/>
            <person name="Tunlid A."/>
            <person name="Henrissat B."/>
            <person name="Grigoriev I.V."/>
            <person name="Hibbett D.S."/>
            <person name="Martin F."/>
        </authorList>
    </citation>
    <scope>NUCLEOTIDE SEQUENCE [LARGE SCALE GENOMIC DNA]</scope>
    <source>
        <strain evidence="12">MUT 4182</strain>
    </source>
</reference>
<keyword evidence="12" id="KW-1185">Reference proteome</keyword>
<comment type="similarity">
    <text evidence="1">Belongs to the NARF family.</text>
</comment>
<feature type="domain" description="Iron hydrogenase large subunit C-terminal" evidence="10">
    <location>
        <begin position="108"/>
        <end position="408"/>
    </location>
</feature>
<evidence type="ECO:0000256" key="7">
    <source>
        <dbReference type="ARBA" id="ARBA00023014"/>
    </source>
</evidence>
<keyword evidence="4" id="KW-0004">4Fe-4S</keyword>
<evidence type="ECO:0000256" key="2">
    <source>
        <dbReference type="ARBA" id="ARBA00015854"/>
    </source>
</evidence>
<dbReference type="Gene3D" id="3.40.950.10">
    <property type="entry name" value="Fe-only Hydrogenase (Larger Subunit), Chain L, domain 3"/>
    <property type="match status" value="1"/>
</dbReference>
<keyword evidence="5" id="KW-0479">Metal-binding</keyword>
<evidence type="ECO:0000256" key="4">
    <source>
        <dbReference type="ARBA" id="ARBA00022485"/>
    </source>
</evidence>
<evidence type="ECO:0000256" key="5">
    <source>
        <dbReference type="ARBA" id="ARBA00022723"/>
    </source>
</evidence>
<dbReference type="Proteomes" id="UP000054248">
    <property type="component" value="Unassembled WGS sequence"/>
</dbReference>
<sequence>MTFSGALTLTDLNDFITPSQACIKPVEAPEPETQIEIDSSGAYHELEVGTSKRKKLKKAEISLNDCLACSGCITSAESILITAQSHLEVLNFLSSNPPPTSPDHRIPVLSIAPQSLASFAASISASPSTPAPPLRKILRRVQAFCTQELGFHRVYDTTFARHLALQEHTREFMERKGKRTILRQEKNLPMPMISSACPGWVCYAEKTHAEMIPFMSRTKSPQSIMGTLVKTWMGRKWSTSPDKVYHVTVMPCYDKKLEASRKEFYDDAYATRDVDCVLTTGELEIMMKERGWNLSLPVEGEDDDEAVYYQKDETALPELLQHPGTSSGSYLHTLIAALSTQSSILSSKVIRTADYEEFILKDTETGEILFKGAKCYGFRNLQNVVRKEARGYDFVEVMACPGGCVNGGGQIRPPASGWTANGLDSEARRRDFFRTEFRAVETENVVGLTVQW</sequence>
<keyword evidence="7" id="KW-0411">Iron-sulfur</keyword>
<evidence type="ECO:0000256" key="3">
    <source>
        <dbReference type="ARBA" id="ARBA00017073"/>
    </source>
</evidence>
<dbReference type="AlphaFoldDB" id="A0A0C3QQF8"/>
<dbReference type="PANTHER" id="PTHR11615">
    <property type="entry name" value="NITRATE, FORMATE, IRON DEHYDROGENASE"/>
    <property type="match status" value="1"/>
</dbReference>
<evidence type="ECO:0000313" key="11">
    <source>
        <dbReference type="EMBL" id="KIO30741.1"/>
    </source>
</evidence>
<evidence type="ECO:0000259" key="10">
    <source>
        <dbReference type="Pfam" id="PF02906"/>
    </source>
</evidence>
<comment type="function">
    <text evidence="8">Component of the cytosolic Fe/S protein assembly machinery. Required for maturation of extramitochondrial Fe/S proteins. May play a role in the transfer of pre-assembled Fe/S clusters to target apoproteins.</text>
</comment>
<dbReference type="OrthoDB" id="10253113at2759"/>
<dbReference type="SUPFAM" id="SSF53920">
    <property type="entry name" value="Fe-only hydrogenase"/>
    <property type="match status" value="1"/>
</dbReference>
<accession>A0A0C3QQF8</accession>
<dbReference type="Pfam" id="PF02906">
    <property type="entry name" value="Fe_hyd_lg_C"/>
    <property type="match status" value="1"/>
</dbReference>
<dbReference type="GO" id="GO:0046872">
    <property type="term" value="F:metal ion binding"/>
    <property type="evidence" value="ECO:0007669"/>
    <property type="project" value="UniProtKB-KW"/>
</dbReference>
<evidence type="ECO:0000256" key="9">
    <source>
        <dbReference type="ARBA" id="ARBA00031269"/>
    </source>
</evidence>
<dbReference type="InterPro" id="IPR004108">
    <property type="entry name" value="Fe_hydrogenase_lsu_C"/>
</dbReference>
<dbReference type="STRING" id="1051891.A0A0C3QQF8"/>
<evidence type="ECO:0000256" key="6">
    <source>
        <dbReference type="ARBA" id="ARBA00023004"/>
    </source>
</evidence>
<organism evidence="11 12">
    <name type="scientific">Tulasnella calospora MUT 4182</name>
    <dbReference type="NCBI Taxonomy" id="1051891"/>
    <lineage>
        <taxon>Eukaryota</taxon>
        <taxon>Fungi</taxon>
        <taxon>Dikarya</taxon>
        <taxon>Basidiomycota</taxon>
        <taxon>Agaricomycotina</taxon>
        <taxon>Agaricomycetes</taxon>
        <taxon>Cantharellales</taxon>
        <taxon>Tulasnellaceae</taxon>
        <taxon>Tulasnella</taxon>
    </lineage>
</organism>
<dbReference type="HOGENOM" id="CLU_018240_0_0_1"/>
<dbReference type="GO" id="GO:0051539">
    <property type="term" value="F:4 iron, 4 sulfur cluster binding"/>
    <property type="evidence" value="ECO:0007669"/>
    <property type="project" value="UniProtKB-KW"/>
</dbReference>
<reference evidence="11 12" key="1">
    <citation type="submission" date="2014-04" db="EMBL/GenBank/DDBJ databases">
        <authorList>
            <consortium name="DOE Joint Genome Institute"/>
            <person name="Kuo A."/>
            <person name="Girlanda M."/>
            <person name="Perotto S."/>
            <person name="Kohler A."/>
            <person name="Nagy L.G."/>
            <person name="Floudas D."/>
            <person name="Copeland A."/>
            <person name="Barry K.W."/>
            <person name="Cichocki N."/>
            <person name="Veneault-Fourrey C."/>
            <person name="LaButti K."/>
            <person name="Lindquist E.A."/>
            <person name="Lipzen A."/>
            <person name="Lundell T."/>
            <person name="Morin E."/>
            <person name="Murat C."/>
            <person name="Sun H."/>
            <person name="Tunlid A."/>
            <person name="Henrissat B."/>
            <person name="Grigoriev I.V."/>
            <person name="Hibbett D.S."/>
            <person name="Martin F."/>
            <person name="Nordberg H.P."/>
            <person name="Cantor M.N."/>
            <person name="Hua S.X."/>
        </authorList>
    </citation>
    <scope>NUCLEOTIDE SEQUENCE [LARGE SCALE GENOMIC DNA]</scope>
    <source>
        <strain evidence="11 12">MUT 4182</strain>
    </source>
</reference>
<dbReference type="Gene3D" id="3.40.50.1780">
    <property type="match status" value="1"/>
</dbReference>
<dbReference type="InterPro" id="IPR050340">
    <property type="entry name" value="Cytosolic_Fe-S_CAF"/>
</dbReference>
<name>A0A0C3QQF8_9AGAM</name>
<dbReference type="InterPro" id="IPR009016">
    <property type="entry name" value="Fe_hydrogenase"/>
</dbReference>
<keyword evidence="6" id="KW-0408">Iron</keyword>
<evidence type="ECO:0000313" key="12">
    <source>
        <dbReference type="Proteomes" id="UP000054248"/>
    </source>
</evidence>
<evidence type="ECO:0000256" key="8">
    <source>
        <dbReference type="ARBA" id="ARBA00025099"/>
    </source>
</evidence>
<dbReference type="FunFam" id="3.30.70.20:FF:000042">
    <property type="entry name" value="Cytosolic Fe-S cluster assembly factor NAR1"/>
    <property type="match status" value="1"/>
</dbReference>
<proteinExistence type="inferred from homology"/>
<protein>
    <recommendedName>
        <fullName evidence="2">Cytosolic Fe-S cluster assembly factor NAR1</fullName>
    </recommendedName>
    <alternativeName>
        <fullName evidence="3">Cytosolic Fe-S cluster assembly factor nar1</fullName>
    </alternativeName>
    <alternativeName>
        <fullName evidence="9">Nuclear architecture-related protein 1</fullName>
    </alternativeName>
</protein>
<evidence type="ECO:0000256" key="1">
    <source>
        <dbReference type="ARBA" id="ARBA00006596"/>
    </source>
</evidence>